<comment type="caution">
    <text evidence="1">The sequence shown here is derived from an EMBL/GenBank/DDBJ whole genome shotgun (WGS) entry which is preliminary data.</text>
</comment>
<dbReference type="EMBL" id="QRBB01000002">
    <property type="protein sequence ID" value="RDS75697.1"/>
    <property type="molecule type" value="Genomic_DNA"/>
</dbReference>
<evidence type="ECO:0000313" key="2">
    <source>
        <dbReference type="Proteomes" id="UP000254101"/>
    </source>
</evidence>
<reference evidence="1 2" key="1">
    <citation type="submission" date="2018-07" db="EMBL/GenBank/DDBJ databases">
        <title>Erythrobacter nanhaiensis sp. nov., a novel member of the genus Erythrobacter isolated from the South China Sea.</title>
        <authorList>
            <person name="Chen X."/>
            <person name="Liu J."/>
        </authorList>
    </citation>
    <scope>NUCLEOTIDE SEQUENCE [LARGE SCALE GENOMIC DNA]</scope>
    <source>
        <strain evidence="1 2">S-5</strain>
    </source>
</reference>
<dbReference type="OrthoDB" id="873547at2"/>
<dbReference type="Proteomes" id="UP000254101">
    <property type="component" value="Unassembled WGS sequence"/>
</dbReference>
<protein>
    <submittedName>
        <fullName evidence="1">Uncharacterized protein</fullName>
    </submittedName>
</protein>
<organism evidence="1 2">
    <name type="scientific">Alteriqipengyuania lutimaris</name>
    <dbReference type="NCBI Taxonomy" id="1538146"/>
    <lineage>
        <taxon>Bacteria</taxon>
        <taxon>Pseudomonadati</taxon>
        <taxon>Pseudomonadota</taxon>
        <taxon>Alphaproteobacteria</taxon>
        <taxon>Sphingomonadales</taxon>
        <taxon>Erythrobacteraceae</taxon>
        <taxon>Alteriqipengyuania</taxon>
    </lineage>
</organism>
<accession>A0A395LHJ5</accession>
<keyword evidence="2" id="KW-1185">Reference proteome</keyword>
<dbReference type="RefSeq" id="WP_115492964.1">
    <property type="nucleotide sequence ID" value="NZ_JACHWW010000002.1"/>
</dbReference>
<name>A0A395LHJ5_9SPHN</name>
<sequence length="330" mass="36207">MDLFADFAALFALALSGQTPAQLTQPAPQPVACLTVQGAGVDALMGRIAPADQPVVDIFAGVGASDITDHRLTPSESAVLREALANLPQLHRDILHRHLRRLSFLDLQPGSGSALTRVVNPGDASLQFDITLKASLLHDNLTDFLNTKERRLFEDDGSGFSVGFDAGDRDALTYILLHETSHVVDQVLQLSANPANRFRAGIWENQQTLAKPHADSLAVHTPFRRHPRVPARHAPAYYQSLSHSPFVSFYSTTAASEDLAELFAWQQLQALQGQRLNLTVRDREGLPVSAYAPLEAAPVRLRFAQVLTFLAQYEQNCADTYPRTRASGKR</sequence>
<proteinExistence type="predicted"/>
<dbReference type="AlphaFoldDB" id="A0A395LHJ5"/>
<evidence type="ECO:0000313" key="1">
    <source>
        <dbReference type="EMBL" id="RDS75697.1"/>
    </source>
</evidence>
<gene>
    <name evidence="1" type="ORF">DL238_13405</name>
</gene>